<name>A0A7M2YXP9_9ACTN</name>
<evidence type="ECO:0000259" key="1">
    <source>
        <dbReference type="Pfam" id="PF12802"/>
    </source>
</evidence>
<protein>
    <submittedName>
        <fullName evidence="2">MarR family transcriptional regulator</fullName>
    </submittedName>
</protein>
<gene>
    <name evidence="2" type="ORF">Gocc_0723</name>
</gene>
<dbReference type="GO" id="GO:0003700">
    <property type="term" value="F:DNA-binding transcription factor activity"/>
    <property type="evidence" value="ECO:0007669"/>
    <property type="project" value="InterPro"/>
</dbReference>
<reference evidence="3" key="2">
    <citation type="journal article" date="2019" name="MicrobiologyOpen">
        <title>High-quality draft genome sequence of Gaiella occulta isolated from a 150 meter deep mineral water borehole and comparison with the genome sequences of other deep-branching lineages of the phylum Actinobacteria.</title>
        <authorList>
            <person name="Severino R."/>
            <person name="Froufe H.J.C."/>
            <person name="Barroso C."/>
            <person name="Albuquerque L."/>
            <person name="Lobo-da-Cunha A."/>
            <person name="da Costa M.S."/>
            <person name="Egas C."/>
        </authorList>
    </citation>
    <scope>NUCLEOTIDE SEQUENCE [LARGE SCALE GENOMIC DNA]</scope>
    <source>
        <strain evidence="3">F2-233</strain>
    </source>
</reference>
<dbReference type="InterPro" id="IPR036388">
    <property type="entry name" value="WH-like_DNA-bd_sf"/>
</dbReference>
<dbReference type="SUPFAM" id="SSF46785">
    <property type="entry name" value="Winged helix' DNA-binding domain"/>
    <property type="match status" value="1"/>
</dbReference>
<organism evidence="2 3">
    <name type="scientific">Gaiella occulta</name>
    <dbReference type="NCBI Taxonomy" id="1002870"/>
    <lineage>
        <taxon>Bacteria</taxon>
        <taxon>Bacillati</taxon>
        <taxon>Actinomycetota</taxon>
        <taxon>Thermoleophilia</taxon>
        <taxon>Gaiellales</taxon>
        <taxon>Gaiellaceae</taxon>
        <taxon>Gaiella</taxon>
    </lineage>
</organism>
<feature type="domain" description="HTH marR-type" evidence="1">
    <location>
        <begin position="61"/>
        <end position="114"/>
    </location>
</feature>
<dbReference type="Gene3D" id="1.10.10.10">
    <property type="entry name" value="Winged helix-like DNA-binding domain superfamily/Winged helix DNA-binding domain"/>
    <property type="match status" value="1"/>
</dbReference>
<dbReference type="InterPro" id="IPR000835">
    <property type="entry name" value="HTH_MarR-typ"/>
</dbReference>
<sequence length="237" mass="25541">MDTMSAAEAARRLGTSVPRVTRTIRRLGIDAERRGGGRVLLTPRQFEYLQAELGALPPVDGLGRIEALVLAALARAPRGLMSARAVARRAGVSPTAAARALRSLRGRGLARTRREWIAAGRARATEVIYADATAPDWPALAPSLATVRFPSRTSTAHPTRVPARLRHLFWNADPSRIDLERHGAYVAERLVSSGDLDGLAWGLRALTSADWNEAARNRGLSPAQRALARNLAGSARP</sequence>
<dbReference type="EMBL" id="QQZY01000002">
    <property type="protein sequence ID" value="RDI74925.1"/>
    <property type="molecule type" value="Genomic_DNA"/>
</dbReference>
<dbReference type="AlphaFoldDB" id="A0A7M2YXP9"/>
<dbReference type="OrthoDB" id="5114650at2"/>
<evidence type="ECO:0000313" key="3">
    <source>
        <dbReference type="Proteomes" id="UP000254134"/>
    </source>
</evidence>
<accession>A0A7M2YXP9</accession>
<reference evidence="2 3" key="1">
    <citation type="submission" date="2018-07" db="EMBL/GenBank/DDBJ databases">
        <title>High-quality-draft genome sequence of Gaiella occulta.</title>
        <authorList>
            <person name="Severino R."/>
            <person name="Froufe H.J.C."/>
            <person name="Rainey F.A."/>
            <person name="Barroso C."/>
            <person name="Albuquerque L."/>
            <person name="Lobo-Da-Cunha A."/>
            <person name="Da Costa M.S."/>
            <person name="Egas C."/>
        </authorList>
    </citation>
    <scope>NUCLEOTIDE SEQUENCE [LARGE SCALE GENOMIC DNA]</scope>
    <source>
        <strain evidence="2 3">F2-233</strain>
    </source>
</reference>
<keyword evidence="3" id="KW-1185">Reference proteome</keyword>
<comment type="caution">
    <text evidence="2">The sequence shown here is derived from an EMBL/GenBank/DDBJ whole genome shotgun (WGS) entry which is preliminary data.</text>
</comment>
<dbReference type="Pfam" id="PF12802">
    <property type="entry name" value="MarR_2"/>
    <property type="match status" value="1"/>
</dbReference>
<proteinExistence type="predicted"/>
<dbReference type="InterPro" id="IPR036390">
    <property type="entry name" value="WH_DNA-bd_sf"/>
</dbReference>
<dbReference type="Proteomes" id="UP000254134">
    <property type="component" value="Unassembled WGS sequence"/>
</dbReference>
<evidence type="ECO:0000313" key="2">
    <source>
        <dbReference type="EMBL" id="RDI74925.1"/>
    </source>
</evidence>